<name>A0A9D2LRV2_9FIRM</name>
<dbReference type="InterPro" id="IPR009057">
    <property type="entry name" value="Homeodomain-like_sf"/>
</dbReference>
<gene>
    <name evidence="5" type="ORF">IAA06_06610</name>
</gene>
<comment type="caution">
    <text evidence="5">The sequence shown here is derived from an EMBL/GenBank/DDBJ whole genome shotgun (WGS) entry which is preliminary data.</text>
</comment>
<dbReference type="Pfam" id="PF00165">
    <property type="entry name" value="HTH_AraC"/>
    <property type="match status" value="1"/>
</dbReference>
<proteinExistence type="predicted"/>
<keyword evidence="1" id="KW-0805">Transcription regulation</keyword>
<dbReference type="GO" id="GO:0043565">
    <property type="term" value="F:sequence-specific DNA binding"/>
    <property type="evidence" value="ECO:0007669"/>
    <property type="project" value="InterPro"/>
</dbReference>
<keyword evidence="2" id="KW-0238">DNA-binding</keyword>
<evidence type="ECO:0000256" key="3">
    <source>
        <dbReference type="ARBA" id="ARBA00023163"/>
    </source>
</evidence>
<protein>
    <submittedName>
        <fullName evidence="5">AraC family transcriptional regulator</fullName>
    </submittedName>
</protein>
<evidence type="ECO:0000259" key="4">
    <source>
        <dbReference type="PROSITE" id="PS01124"/>
    </source>
</evidence>
<dbReference type="Gene3D" id="1.10.10.60">
    <property type="entry name" value="Homeodomain-like"/>
    <property type="match status" value="1"/>
</dbReference>
<dbReference type="Proteomes" id="UP000823842">
    <property type="component" value="Unassembled WGS sequence"/>
</dbReference>
<dbReference type="GO" id="GO:0003700">
    <property type="term" value="F:DNA-binding transcription factor activity"/>
    <property type="evidence" value="ECO:0007669"/>
    <property type="project" value="InterPro"/>
</dbReference>
<evidence type="ECO:0000313" key="5">
    <source>
        <dbReference type="EMBL" id="HJB28450.1"/>
    </source>
</evidence>
<dbReference type="AlphaFoldDB" id="A0A9D2LRV2"/>
<feature type="non-terminal residue" evidence="5">
    <location>
        <position position="1"/>
    </location>
</feature>
<keyword evidence="3" id="KW-0804">Transcription</keyword>
<reference evidence="5" key="2">
    <citation type="submission" date="2021-04" db="EMBL/GenBank/DDBJ databases">
        <authorList>
            <person name="Gilroy R."/>
        </authorList>
    </citation>
    <scope>NUCLEOTIDE SEQUENCE</scope>
    <source>
        <strain evidence="5">ChiSjej1B19-5720</strain>
    </source>
</reference>
<dbReference type="PRINTS" id="PR00032">
    <property type="entry name" value="HTHARAC"/>
</dbReference>
<accession>A0A9D2LRV2</accession>
<dbReference type="InterPro" id="IPR018060">
    <property type="entry name" value="HTH_AraC"/>
</dbReference>
<dbReference type="PROSITE" id="PS01124">
    <property type="entry name" value="HTH_ARAC_FAMILY_2"/>
    <property type="match status" value="1"/>
</dbReference>
<dbReference type="InterPro" id="IPR020449">
    <property type="entry name" value="Tscrpt_reg_AraC-type_HTH"/>
</dbReference>
<organism evidence="5 6">
    <name type="scientific">Candidatus Blautia faecavium</name>
    <dbReference type="NCBI Taxonomy" id="2838487"/>
    <lineage>
        <taxon>Bacteria</taxon>
        <taxon>Bacillati</taxon>
        <taxon>Bacillota</taxon>
        <taxon>Clostridia</taxon>
        <taxon>Lachnospirales</taxon>
        <taxon>Lachnospiraceae</taxon>
        <taxon>Blautia</taxon>
    </lineage>
</organism>
<sequence length="47" mass="5369">MNFTQISEYLGYSSIHYFSRQFKKISGMTPSEYSSSIKALSEGRHSS</sequence>
<reference evidence="5" key="1">
    <citation type="journal article" date="2021" name="PeerJ">
        <title>Extensive microbial diversity within the chicken gut microbiome revealed by metagenomics and culture.</title>
        <authorList>
            <person name="Gilroy R."/>
            <person name="Ravi A."/>
            <person name="Getino M."/>
            <person name="Pursley I."/>
            <person name="Horton D.L."/>
            <person name="Alikhan N.F."/>
            <person name="Baker D."/>
            <person name="Gharbi K."/>
            <person name="Hall N."/>
            <person name="Watson M."/>
            <person name="Adriaenssens E.M."/>
            <person name="Foster-Nyarko E."/>
            <person name="Jarju S."/>
            <person name="Secka A."/>
            <person name="Antonio M."/>
            <person name="Oren A."/>
            <person name="Chaudhuri R.R."/>
            <person name="La Ragione R."/>
            <person name="Hildebrand F."/>
            <person name="Pallen M.J."/>
        </authorList>
    </citation>
    <scope>NUCLEOTIDE SEQUENCE</scope>
    <source>
        <strain evidence="5">ChiSjej1B19-5720</strain>
    </source>
</reference>
<evidence type="ECO:0000256" key="1">
    <source>
        <dbReference type="ARBA" id="ARBA00023015"/>
    </source>
</evidence>
<dbReference type="EMBL" id="DWYZ01000127">
    <property type="protein sequence ID" value="HJB28450.1"/>
    <property type="molecule type" value="Genomic_DNA"/>
</dbReference>
<evidence type="ECO:0000313" key="6">
    <source>
        <dbReference type="Proteomes" id="UP000823842"/>
    </source>
</evidence>
<feature type="domain" description="HTH araC/xylS-type" evidence="4">
    <location>
        <begin position="1"/>
        <end position="36"/>
    </location>
</feature>
<evidence type="ECO:0000256" key="2">
    <source>
        <dbReference type="ARBA" id="ARBA00023125"/>
    </source>
</evidence>
<dbReference type="SUPFAM" id="SSF46689">
    <property type="entry name" value="Homeodomain-like"/>
    <property type="match status" value="1"/>
</dbReference>